<feature type="transmembrane region" description="Helical" evidence="1">
    <location>
        <begin position="20"/>
        <end position="40"/>
    </location>
</feature>
<accession>A0ABD5WCN0</accession>
<reference evidence="2 3" key="1">
    <citation type="journal article" date="2019" name="Int. J. Syst. Evol. Microbiol.">
        <title>The Global Catalogue of Microorganisms (GCM) 10K type strain sequencing project: providing services to taxonomists for standard genome sequencing and annotation.</title>
        <authorList>
            <consortium name="The Broad Institute Genomics Platform"/>
            <consortium name="The Broad Institute Genome Sequencing Center for Infectious Disease"/>
            <person name="Wu L."/>
            <person name="Ma J."/>
        </authorList>
    </citation>
    <scope>NUCLEOTIDE SEQUENCE [LARGE SCALE GENOMIC DNA]</scope>
    <source>
        <strain evidence="2 3">DT31</strain>
    </source>
</reference>
<keyword evidence="3" id="KW-1185">Reference proteome</keyword>
<evidence type="ECO:0000313" key="3">
    <source>
        <dbReference type="Proteomes" id="UP001596461"/>
    </source>
</evidence>
<proteinExistence type="predicted"/>
<feature type="transmembrane region" description="Helical" evidence="1">
    <location>
        <begin position="52"/>
        <end position="69"/>
    </location>
</feature>
<dbReference type="AlphaFoldDB" id="A0ABD5WCN0"/>
<comment type="caution">
    <text evidence="2">The sequence shown here is derived from an EMBL/GenBank/DDBJ whole genome shotgun (WGS) entry which is preliminary data.</text>
</comment>
<feature type="transmembrane region" description="Helical" evidence="1">
    <location>
        <begin position="133"/>
        <end position="156"/>
    </location>
</feature>
<keyword evidence="1" id="KW-0812">Transmembrane</keyword>
<gene>
    <name evidence="2" type="ORF">ACFQL9_07515</name>
</gene>
<dbReference type="EMBL" id="JBHTAH010000005">
    <property type="protein sequence ID" value="MFC7069483.1"/>
    <property type="molecule type" value="Genomic_DNA"/>
</dbReference>
<evidence type="ECO:0000256" key="1">
    <source>
        <dbReference type="SAM" id="Phobius"/>
    </source>
</evidence>
<evidence type="ECO:0000313" key="2">
    <source>
        <dbReference type="EMBL" id="MFC7069483.1"/>
    </source>
</evidence>
<dbReference type="GeneID" id="81125234"/>
<sequence length="171" mass="18181">MIGDLLAGFPVEAVPDASALAPHHAVYGLLAALVVIATVWDDHRHREPLTEATGVLIGLFAFLLVWRWWPVVGATLAHVGPLATLVWMWRPGSAWGTHYPGRVRVVATGAILVGLDDIVEHAWPVPSPLDTGWAVLGPRVSAALALVSVGAAIWALQTAPRPTADTMEDTT</sequence>
<organism evidence="2 3">
    <name type="scientific">Halobaculum lipolyticum</name>
    <dbReference type="NCBI Taxonomy" id="3032001"/>
    <lineage>
        <taxon>Archaea</taxon>
        <taxon>Methanobacteriati</taxon>
        <taxon>Methanobacteriota</taxon>
        <taxon>Stenosarchaea group</taxon>
        <taxon>Halobacteria</taxon>
        <taxon>Halobacteriales</taxon>
        <taxon>Haloferacaceae</taxon>
        <taxon>Halobaculum</taxon>
    </lineage>
</organism>
<dbReference type="Proteomes" id="UP001596461">
    <property type="component" value="Unassembled WGS sequence"/>
</dbReference>
<name>A0ABD5WCN0_9EURY</name>
<dbReference type="RefSeq" id="WP_284030401.1">
    <property type="nucleotide sequence ID" value="NZ_CP126154.1"/>
</dbReference>
<keyword evidence="1" id="KW-0472">Membrane</keyword>
<protein>
    <submittedName>
        <fullName evidence="2">Uncharacterized protein</fullName>
    </submittedName>
</protein>
<keyword evidence="1" id="KW-1133">Transmembrane helix</keyword>